<accession>A0ABU0YQE1</accession>
<gene>
    <name evidence="2" type="ORF">Q8A70_15080</name>
</gene>
<evidence type="ECO:0000313" key="3">
    <source>
        <dbReference type="Proteomes" id="UP001230156"/>
    </source>
</evidence>
<proteinExistence type="predicted"/>
<sequence length="47" mass="5074">MNRIILGVVVIIVVLLAGGVVFLGTYQQPPATSKLEVQVPNDRLTLQ</sequence>
<keyword evidence="1" id="KW-0472">Membrane</keyword>
<dbReference type="RefSeq" id="WP_379956509.1">
    <property type="nucleotide sequence ID" value="NZ_JAUYVI010000004.1"/>
</dbReference>
<protein>
    <submittedName>
        <fullName evidence="2">Uncharacterized protein</fullName>
    </submittedName>
</protein>
<reference evidence="3" key="1">
    <citation type="submission" date="2023-08" db="EMBL/GenBank/DDBJ databases">
        <title>Rhodospirillaceae gen. nov., a novel taxon isolated from the Yangtze River Yuezi River estuary sludge.</title>
        <authorList>
            <person name="Ruan L."/>
        </authorList>
    </citation>
    <scope>NUCLEOTIDE SEQUENCE [LARGE SCALE GENOMIC DNA]</scope>
    <source>
        <strain evidence="3">R-7</strain>
    </source>
</reference>
<evidence type="ECO:0000313" key="2">
    <source>
        <dbReference type="EMBL" id="MDQ7249008.1"/>
    </source>
</evidence>
<dbReference type="Proteomes" id="UP001230156">
    <property type="component" value="Unassembled WGS sequence"/>
</dbReference>
<comment type="caution">
    <text evidence="2">The sequence shown here is derived from an EMBL/GenBank/DDBJ whole genome shotgun (WGS) entry which is preliminary data.</text>
</comment>
<organism evidence="2 3">
    <name type="scientific">Dongia sedimenti</name>
    <dbReference type="NCBI Taxonomy" id="3064282"/>
    <lineage>
        <taxon>Bacteria</taxon>
        <taxon>Pseudomonadati</taxon>
        <taxon>Pseudomonadota</taxon>
        <taxon>Alphaproteobacteria</taxon>
        <taxon>Rhodospirillales</taxon>
        <taxon>Dongiaceae</taxon>
        <taxon>Dongia</taxon>
    </lineage>
</organism>
<feature type="transmembrane region" description="Helical" evidence="1">
    <location>
        <begin position="6"/>
        <end position="26"/>
    </location>
</feature>
<keyword evidence="3" id="KW-1185">Reference proteome</keyword>
<name>A0ABU0YQE1_9PROT</name>
<keyword evidence="1" id="KW-1133">Transmembrane helix</keyword>
<evidence type="ECO:0000256" key="1">
    <source>
        <dbReference type="SAM" id="Phobius"/>
    </source>
</evidence>
<dbReference type="EMBL" id="JAUYVI010000004">
    <property type="protein sequence ID" value="MDQ7249008.1"/>
    <property type="molecule type" value="Genomic_DNA"/>
</dbReference>
<keyword evidence="1" id="KW-0812">Transmembrane</keyword>